<keyword evidence="3" id="KW-1185">Reference proteome</keyword>
<name>A0ABP9QXF4_9PSEU</name>
<evidence type="ECO:0000313" key="3">
    <source>
        <dbReference type="Proteomes" id="UP001500192"/>
    </source>
</evidence>
<dbReference type="Pfam" id="PF00535">
    <property type="entry name" value="Glycos_transf_2"/>
    <property type="match status" value="1"/>
</dbReference>
<dbReference type="CDD" id="cd04186">
    <property type="entry name" value="GT_2_like_c"/>
    <property type="match status" value="1"/>
</dbReference>
<proteinExistence type="predicted"/>
<evidence type="ECO:0000259" key="1">
    <source>
        <dbReference type="Pfam" id="PF00535"/>
    </source>
</evidence>
<dbReference type="PANTHER" id="PTHR43179:SF7">
    <property type="entry name" value="RHAMNOSYLTRANSFERASE WBBL"/>
    <property type="match status" value="1"/>
</dbReference>
<gene>
    <name evidence="2" type="ORF">GCM10023214_45450</name>
</gene>
<dbReference type="EMBL" id="BAABIB010000082">
    <property type="protein sequence ID" value="GAA5168953.1"/>
    <property type="molecule type" value="Genomic_DNA"/>
</dbReference>
<accession>A0ABP9QXF4</accession>
<organism evidence="2 3">
    <name type="scientific">Amycolatopsis dongchuanensis</name>
    <dbReference type="NCBI Taxonomy" id="1070866"/>
    <lineage>
        <taxon>Bacteria</taxon>
        <taxon>Bacillati</taxon>
        <taxon>Actinomycetota</taxon>
        <taxon>Actinomycetes</taxon>
        <taxon>Pseudonocardiales</taxon>
        <taxon>Pseudonocardiaceae</taxon>
        <taxon>Amycolatopsis</taxon>
    </lineage>
</organism>
<comment type="caution">
    <text evidence="2">The sequence shown here is derived from an EMBL/GenBank/DDBJ whole genome shotgun (WGS) entry which is preliminary data.</text>
</comment>
<evidence type="ECO:0000313" key="2">
    <source>
        <dbReference type="EMBL" id="GAA5168953.1"/>
    </source>
</evidence>
<dbReference type="PANTHER" id="PTHR43179">
    <property type="entry name" value="RHAMNOSYLTRANSFERASE WBBL"/>
    <property type="match status" value="1"/>
</dbReference>
<dbReference type="InterPro" id="IPR029044">
    <property type="entry name" value="Nucleotide-diphossugar_trans"/>
</dbReference>
<dbReference type="Gene3D" id="3.90.550.10">
    <property type="entry name" value="Spore Coat Polysaccharide Biosynthesis Protein SpsA, Chain A"/>
    <property type="match status" value="1"/>
</dbReference>
<protein>
    <submittedName>
        <fullName evidence="2">Glycosyltransferase family 2 protein</fullName>
    </submittedName>
</protein>
<feature type="domain" description="Glycosyltransferase 2-like" evidence="1">
    <location>
        <begin position="46"/>
        <end position="225"/>
    </location>
</feature>
<dbReference type="SUPFAM" id="SSF53448">
    <property type="entry name" value="Nucleotide-diphospho-sugar transferases"/>
    <property type="match status" value="1"/>
</dbReference>
<dbReference type="Proteomes" id="UP001500192">
    <property type="component" value="Unassembled WGS sequence"/>
</dbReference>
<dbReference type="InterPro" id="IPR001173">
    <property type="entry name" value="Glyco_trans_2-like"/>
</dbReference>
<reference evidence="3" key="1">
    <citation type="journal article" date="2019" name="Int. J. Syst. Evol. Microbiol.">
        <title>The Global Catalogue of Microorganisms (GCM) 10K type strain sequencing project: providing services to taxonomists for standard genome sequencing and annotation.</title>
        <authorList>
            <consortium name="The Broad Institute Genomics Platform"/>
            <consortium name="The Broad Institute Genome Sequencing Center for Infectious Disease"/>
            <person name="Wu L."/>
            <person name="Ma J."/>
        </authorList>
    </citation>
    <scope>NUCLEOTIDE SEQUENCE [LARGE SCALE GENOMIC DNA]</scope>
    <source>
        <strain evidence="3">JCM 18054</strain>
    </source>
</reference>
<sequence length="320" mass="35309">MTRPDGRLTGFALFGGPMRPCGSPSWGKRHNGPVTEPTRYGDGLAVVVVTYFPGDDLARFLDTLEKATTRDVRVVLADNSVEPVETLDRAAERENVRVLRIGENLGYGGGANRGVAELDDSYGWVVVANSDLEWEPGSLDVLLEAAQRWPRGGAFGPLIREPDGAVYPSARLLPSFGRGIGHAVFGKIWPANPWTRAYRQERAPEERTAGWLSGSCQLFRREAFDSVDGFDSRYFMYFEDVDLGDRLGRAGWQNVYVPSASVTHIGGKATSRAPKKMLAAHHQSAYRYLADRHRGPAWRPVLAAVKLGLAVRLKIETRGR</sequence>